<organism evidence="2 3">
    <name type="scientific">Candida boidinii</name>
    <name type="common">Yeast</name>
    <dbReference type="NCBI Taxonomy" id="5477"/>
    <lineage>
        <taxon>Eukaryota</taxon>
        <taxon>Fungi</taxon>
        <taxon>Dikarya</taxon>
        <taxon>Ascomycota</taxon>
        <taxon>Saccharomycotina</taxon>
        <taxon>Pichiomycetes</taxon>
        <taxon>Pichiales</taxon>
        <taxon>Pichiaceae</taxon>
        <taxon>Ogataea</taxon>
        <taxon>Ogataea/Candida clade</taxon>
    </lineage>
</organism>
<dbReference type="EMBL" id="BSXN01003056">
    <property type="protein sequence ID" value="GME78382.1"/>
    <property type="molecule type" value="Genomic_DNA"/>
</dbReference>
<comment type="caution">
    <text evidence="2">The sequence shown here is derived from an EMBL/GenBank/DDBJ whole genome shotgun (WGS) entry which is preliminary data.</text>
</comment>
<dbReference type="Proteomes" id="UP001165120">
    <property type="component" value="Unassembled WGS sequence"/>
</dbReference>
<evidence type="ECO:0000313" key="3">
    <source>
        <dbReference type="Proteomes" id="UP001165120"/>
    </source>
</evidence>
<sequence>MENSRTPKRSLWRSLKSVRQNPDTLIEGVSASTVLDSTFSTNSLNNDNGDDNQSIHSLASTMNKGKKLRDNFSRFSSKLTRTNSSSASPASLSSNSSNSPTASSFSSTISNFSCSSSASSSQIPNIHHKNFFKSENISNYGNAGSHSLATFDSNATIVSKKEKMISSLENINQCNEQNKENKETCENNPERSYAYEIPNRTLNPALIPVRKLNNNNPLSLQSLCINDQTVNFNNDSSTDRTGTSSMQRDTADDITKRYSTLVPDIISDCNDYSLNICNDLDDLNKDYLKFKEDLSFDVSIDEDKNEDSKSSSSTMKYVAAVSKDVEKVNNNNNEAAESCSKTESNYGISMEATDNPMLEQETTNIAVNNDESLSMKSAFDDYQLVLEALSISEPDNVTTGRNVTRNTIPLKV</sequence>
<dbReference type="AlphaFoldDB" id="A0A9W6T4T4"/>
<feature type="region of interest" description="Disordered" evidence="1">
    <location>
        <begin position="79"/>
        <end position="100"/>
    </location>
</feature>
<proteinExistence type="predicted"/>
<keyword evidence="3" id="KW-1185">Reference proteome</keyword>
<feature type="compositionally biased region" description="Low complexity" evidence="1">
    <location>
        <begin position="83"/>
        <end position="100"/>
    </location>
</feature>
<name>A0A9W6T4T4_CANBO</name>
<reference evidence="2" key="1">
    <citation type="submission" date="2023-04" db="EMBL/GenBank/DDBJ databases">
        <title>Candida boidinii NBRC 10035.</title>
        <authorList>
            <person name="Ichikawa N."/>
            <person name="Sato H."/>
            <person name="Tonouchi N."/>
        </authorList>
    </citation>
    <scope>NUCLEOTIDE SEQUENCE</scope>
    <source>
        <strain evidence="2">NBRC 10035</strain>
    </source>
</reference>
<protein>
    <submittedName>
        <fullName evidence="2">Unnamed protein product</fullName>
    </submittedName>
</protein>
<evidence type="ECO:0000313" key="2">
    <source>
        <dbReference type="EMBL" id="GME78382.1"/>
    </source>
</evidence>
<evidence type="ECO:0000256" key="1">
    <source>
        <dbReference type="SAM" id="MobiDB-lite"/>
    </source>
</evidence>
<gene>
    <name evidence="2" type="ORF">Cboi02_000580500</name>
</gene>
<accession>A0A9W6T4T4</accession>